<dbReference type="InterPro" id="IPR029044">
    <property type="entry name" value="Nucleotide-diphossugar_trans"/>
</dbReference>
<dbReference type="Pfam" id="PF00535">
    <property type="entry name" value="Glycos_transf_2"/>
    <property type="match status" value="1"/>
</dbReference>
<evidence type="ECO:0000313" key="6">
    <source>
        <dbReference type="Proteomes" id="UP000244817"/>
    </source>
</evidence>
<dbReference type="AlphaFoldDB" id="A0A2T7G010"/>
<dbReference type="EMBL" id="QCYG01000002">
    <property type="protein sequence ID" value="PVA07747.1"/>
    <property type="molecule type" value="Genomic_DNA"/>
</dbReference>
<dbReference type="PANTHER" id="PTHR43685">
    <property type="entry name" value="GLYCOSYLTRANSFERASE"/>
    <property type="match status" value="1"/>
</dbReference>
<organism evidence="5 6">
    <name type="scientific">Thalassorhabdomicrobium marinisediminis</name>
    <dbReference type="NCBI Taxonomy" id="2170577"/>
    <lineage>
        <taxon>Bacteria</taxon>
        <taxon>Pseudomonadati</taxon>
        <taxon>Pseudomonadota</taxon>
        <taxon>Alphaproteobacteria</taxon>
        <taxon>Rhodobacterales</taxon>
        <taxon>Paracoccaceae</taxon>
        <taxon>Thalassorhabdomicrobium</taxon>
    </lineage>
</organism>
<dbReference type="InterPro" id="IPR050834">
    <property type="entry name" value="Glycosyltransf_2"/>
</dbReference>
<keyword evidence="6" id="KW-1185">Reference proteome</keyword>
<sequence length="297" mass="32904">MPTVHILMGTHNGAPHLGAQLQSFVDQTHDAWTLWVSDDGSADATRDQINRFGAAHPGRLGALQDGPGQGIAGNFLSLLMREELAGCWVAFSDQDDVWLPHKLARAVERLSALPDQRGIYASRTIHTDESLTPLGESKVHQRPFGFGNALVQNVLAGNTIVMPPETTDLVRRSASAALSAGVPFQDWWVYLVCAGADVPVIYDREPSMYYRQHRTNALGAASARRLDRFAKLRSRVYARWFSINLAALDQSRALLTPAAEGLLDRVTEWRSRPRLWRRSPSQLGLYRQTAGGDEVLR</sequence>
<dbReference type="OrthoDB" id="5291101at2"/>
<gene>
    <name evidence="5" type="ORF">DC363_03725</name>
</gene>
<dbReference type="PANTHER" id="PTHR43685:SF5">
    <property type="entry name" value="GLYCOSYLTRANSFERASE EPSE-RELATED"/>
    <property type="match status" value="1"/>
</dbReference>
<protein>
    <submittedName>
        <fullName evidence="5">Glycosyltransferase family 2 protein</fullName>
    </submittedName>
</protein>
<dbReference type="Gene3D" id="3.90.550.10">
    <property type="entry name" value="Spore Coat Polysaccharide Biosynthesis Protein SpsA, Chain A"/>
    <property type="match status" value="1"/>
</dbReference>
<dbReference type="InterPro" id="IPR001173">
    <property type="entry name" value="Glyco_trans_2-like"/>
</dbReference>
<keyword evidence="3 5" id="KW-0808">Transferase</keyword>
<reference evidence="5 6" key="1">
    <citation type="submission" date="2018-04" db="EMBL/GenBank/DDBJ databases">
        <title>Pelagivirga bohaiensis gen. nov., sp. nov., a bacterium isolated from the Bohai Sea.</title>
        <authorList>
            <person name="Ji X."/>
        </authorList>
    </citation>
    <scope>NUCLEOTIDE SEQUENCE [LARGE SCALE GENOMIC DNA]</scope>
    <source>
        <strain evidence="5 6">BH-SD16</strain>
    </source>
</reference>
<evidence type="ECO:0000259" key="4">
    <source>
        <dbReference type="Pfam" id="PF00535"/>
    </source>
</evidence>
<comment type="caution">
    <text evidence="5">The sequence shown here is derived from an EMBL/GenBank/DDBJ whole genome shotgun (WGS) entry which is preliminary data.</text>
</comment>
<evidence type="ECO:0000256" key="1">
    <source>
        <dbReference type="ARBA" id="ARBA00006739"/>
    </source>
</evidence>
<name>A0A2T7G010_9RHOB</name>
<dbReference type="SUPFAM" id="SSF53448">
    <property type="entry name" value="Nucleotide-diphospho-sugar transferases"/>
    <property type="match status" value="1"/>
</dbReference>
<evidence type="ECO:0000256" key="2">
    <source>
        <dbReference type="ARBA" id="ARBA00022676"/>
    </source>
</evidence>
<accession>A0A2T7G010</accession>
<evidence type="ECO:0000256" key="3">
    <source>
        <dbReference type="ARBA" id="ARBA00022679"/>
    </source>
</evidence>
<dbReference type="GO" id="GO:0016757">
    <property type="term" value="F:glycosyltransferase activity"/>
    <property type="evidence" value="ECO:0007669"/>
    <property type="project" value="UniProtKB-KW"/>
</dbReference>
<feature type="domain" description="Glycosyltransferase 2-like" evidence="4">
    <location>
        <begin position="6"/>
        <end position="116"/>
    </location>
</feature>
<evidence type="ECO:0000313" key="5">
    <source>
        <dbReference type="EMBL" id="PVA07747.1"/>
    </source>
</evidence>
<comment type="similarity">
    <text evidence="1">Belongs to the glycosyltransferase 2 family.</text>
</comment>
<dbReference type="Proteomes" id="UP000244817">
    <property type="component" value="Unassembled WGS sequence"/>
</dbReference>
<proteinExistence type="inferred from homology"/>
<keyword evidence="2" id="KW-0328">Glycosyltransferase</keyword>